<evidence type="ECO:0000256" key="2">
    <source>
        <dbReference type="SAM" id="Phobius"/>
    </source>
</evidence>
<feature type="transmembrane region" description="Helical" evidence="2">
    <location>
        <begin position="219"/>
        <end position="238"/>
    </location>
</feature>
<accession>A0A8G2M6C5</accession>
<feature type="compositionally biased region" description="Pro residues" evidence="1">
    <location>
        <begin position="180"/>
        <end position="190"/>
    </location>
</feature>
<proteinExistence type="predicted"/>
<evidence type="ECO:0000313" key="4">
    <source>
        <dbReference type="Proteomes" id="UP000255284"/>
    </source>
</evidence>
<evidence type="ECO:0000313" key="3">
    <source>
        <dbReference type="EMBL" id="STO17240.1"/>
    </source>
</evidence>
<feature type="compositionally biased region" description="Basic and acidic residues" evidence="1">
    <location>
        <begin position="1"/>
        <end position="13"/>
    </location>
</feature>
<keyword evidence="2" id="KW-0812">Transmembrane</keyword>
<organism evidence="3 4">
    <name type="scientific">Mobiluncus mulieris</name>
    <dbReference type="NCBI Taxonomy" id="2052"/>
    <lineage>
        <taxon>Bacteria</taxon>
        <taxon>Bacillati</taxon>
        <taxon>Actinomycetota</taxon>
        <taxon>Actinomycetes</taxon>
        <taxon>Actinomycetales</taxon>
        <taxon>Actinomycetaceae</taxon>
        <taxon>Mobiluncus</taxon>
    </lineage>
</organism>
<evidence type="ECO:0000256" key="1">
    <source>
        <dbReference type="SAM" id="MobiDB-lite"/>
    </source>
</evidence>
<protein>
    <submittedName>
        <fullName evidence="3">Uncharacterized protein</fullName>
    </submittedName>
</protein>
<feature type="compositionally biased region" description="Basic and acidic residues" evidence="1">
    <location>
        <begin position="143"/>
        <end position="160"/>
    </location>
</feature>
<feature type="region of interest" description="Disordered" evidence="1">
    <location>
        <begin position="122"/>
        <end position="191"/>
    </location>
</feature>
<sequence>MERFSPLTFKDKPNPSPENSAKSTPRGERRSAFGQSLPRTAPVEADTSNSRQRRQQALFNVPDWRNEDDIIIEAAQHDPTITVPERLRPRVPRVIEGRPPRESREGLAVDLATLLGTAKAVVSSGSRGAIPETEPATTLSGLDTKDASRQDLELAPHESDPESDAANEPQAAHKTEPKPRPTNAPVPPPLLRIMHRSDADKTTARPTVISFGEGLARMLGNLVALMVPTLCVLLLSGWGPKEVAIIFEDFWAYLGLAFGLTVILVGLDVAAQLAATRMRLAKPGEWILEFGLSSLGVGFCLFFFTFSVLGALLLALVMSVLTSLLSVLVAKIF</sequence>
<gene>
    <name evidence="3" type="ORF">NCTC11819_01825</name>
</gene>
<dbReference type="AlphaFoldDB" id="A0A8G2M6C5"/>
<comment type="caution">
    <text evidence="3">The sequence shown here is derived from an EMBL/GenBank/DDBJ whole genome shotgun (WGS) entry which is preliminary data.</text>
</comment>
<feature type="compositionally biased region" description="Polar residues" evidence="1">
    <location>
        <begin position="46"/>
        <end position="55"/>
    </location>
</feature>
<keyword evidence="2" id="KW-0472">Membrane</keyword>
<reference evidence="3 4" key="1">
    <citation type="submission" date="2018-06" db="EMBL/GenBank/DDBJ databases">
        <authorList>
            <consortium name="Pathogen Informatics"/>
            <person name="Doyle S."/>
        </authorList>
    </citation>
    <scope>NUCLEOTIDE SEQUENCE [LARGE SCALE GENOMIC DNA]</scope>
    <source>
        <strain evidence="3 4">NCTC11819</strain>
    </source>
</reference>
<feature type="transmembrane region" description="Helical" evidence="2">
    <location>
        <begin position="250"/>
        <end position="274"/>
    </location>
</feature>
<dbReference type="Proteomes" id="UP000255284">
    <property type="component" value="Unassembled WGS sequence"/>
</dbReference>
<name>A0A8G2M6C5_9ACTO</name>
<feature type="transmembrane region" description="Helical" evidence="2">
    <location>
        <begin position="286"/>
        <end position="306"/>
    </location>
</feature>
<feature type="region of interest" description="Disordered" evidence="1">
    <location>
        <begin position="1"/>
        <end position="55"/>
    </location>
</feature>
<dbReference type="EMBL" id="UGGQ01000006">
    <property type="protein sequence ID" value="STO17240.1"/>
    <property type="molecule type" value="Genomic_DNA"/>
</dbReference>
<keyword evidence="2" id="KW-1133">Transmembrane helix</keyword>
<feature type="transmembrane region" description="Helical" evidence="2">
    <location>
        <begin position="312"/>
        <end position="330"/>
    </location>
</feature>